<name>A0ABN2A2V6_9ACTN</name>
<dbReference type="InterPro" id="IPR002182">
    <property type="entry name" value="NB-ARC"/>
</dbReference>
<dbReference type="NCBIfam" id="NF040586">
    <property type="entry name" value="FxSxx_TPR"/>
    <property type="match status" value="1"/>
</dbReference>
<feature type="compositionally biased region" description="Low complexity" evidence="1">
    <location>
        <begin position="16"/>
        <end position="27"/>
    </location>
</feature>
<proteinExistence type="predicted"/>
<dbReference type="Pfam" id="PF00931">
    <property type="entry name" value="NB-ARC"/>
    <property type="match status" value="1"/>
</dbReference>
<keyword evidence="5" id="KW-1185">Reference proteome</keyword>
<accession>A0ABN2A2V6</accession>
<dbReference type="EMBL" id="BAAAPF010000459">
    <property type="protein sequence ID" value="GAA1510215.1"/>
    <property type="molecule type" value="Genomic_DNA"/>
</dbReference>
<evidence type="ECO:0000256" key="1">
    <source>
        <dbReference type="SAM" id="MobiDB-lite"/>
    </source>
</evidence>
<evidence type="ECO:0008006" key="6">
    <source>
        <dbReference type="Google" id="ProtNLM"/>
    </source>
</evidence>
<dbReference type="Pfam" id="PF13374">
    <property type="entry name" value="TPR_10"/>
    <property type="match status" value="1"/>
</dbReference>
<evidence type="ECO:0000259" key="2">
    <source>
        <dbReference type="Pfam" id="PF00931"/>
    </source>
</evidence>
<dbReference type="Pfam" id="PF25000">
    <property type="entry name" value="DUF7779"/>
    <property type="match status" value="1"/>
</dbReference>
<dbReference type="InterPro" id="IPR027417">
    <property type="entry name" value="P-loop_NTPase"/>
</dbReference>
<dbReference type="InterPro" id="IPR011990">
    <property type="entry name" value="TPR-like_helical_dom_sf"/>
</dbReference>
<evidence type="ECO:0000313" key="4">
    <source>
        <dbReference type="EMBL" id="GAA1510215.1"/>
    </source>
</evidence>
<feature type="domain" description="DUF7779" evidence="3">
    <location>
        <begin position="286"/>
        <end position="375"/>
    </location>
</feature>
<gene>
    <name evidence="4" type="ORF">GCM10009802_64820</name>
</gene>
<sequence>MPSASEPPQRPRPDSDQGPDPARRAAPPRQPPGGAPAVWENVPPRNPNFTGRERLLDALAERLADKRTPTAVLPEAMYGLGGIGKSQLAIEYVYRHQADYDVVCWVPSEHTPGIVNTLSHLAGRLGVDDGGDAGAGVAQALDSLRRGVPYSRWLLVFDNAENAQALAPYLPNSRRGAVLITSRNPQWEDIAGCLEVRVFERAESIALLNKRGPALDPEEADRLAEALGDLPLAIEQAAAWRAQTGMPVAEYLRLFEDKRGDLLYEGAPHLYPESVATAWNVSLDRIEQTNPEALHLLQVCAYYAPEPIPRSLFHGAHRGRITPELDAALADPMRLGRAIREIKRFSLARIDARNNSLQMHRLVQTVLAQRMTPPERELMRLGAQLLLAAADPRDPESNTQWGRYSELYPHVVATDAVHSTDPWVRDLVINTAKYLQRFGDHESALRFTREAHDAAAALFGAEHERTLQLAFWLGWTLFSMGRYEEAAEINRETLDAHERVVGPGPIRVADANEAHLDALGAVAADLRVRGAFGKALALSRRVFDTATAAFGEDDPFTLNAAHNLGVALRLVGSFREAYELDRHTWELKQTLLGAEHEQTLLTRVGLTIDERELGLYLQARNRQEEVVSLYARYLRADNPAVLHAKRVLAVTRRKAGDHAAALELSEEVMAVIEERFGRAHPATIAACLGMSVDLRHAGQMERARELAEVSLDRFRGIFGDHHPHTVSARANLAIIARLDDRCGPAYELNRAAYDALLGQLGELHPLTLMVATNLASDLAGLGRHRDALDLDAATLERSAEVLGEKHPSTLTLAANRALDLHALERHAECDDLHGAVLAEMRERLGPEHPAAATLANRERANCFIDPLPL</sequence>
<dbReference type="PANTHER" id="PTHR46082">
    <property type="entry name" value="ATP/GTP-BINDING PROTEIN-RELATED"/>
    <property type="match status" value="1"/>
</dbReference>
<reference evidence="4 5" key="1">
    <citation type="journal article" date="2019" name="Int. J. Syst. Evol. Microbiol.">
        <title>The Global Catalogue of Microorganisms (GCM) 10K type strain sequencing project: providing services to taxonomists for standard genome sequencing and annotation.</title>
        <authorList>
            <consortium name="The Broad Institute Genomics Platform"/>
            <consortium name="The Broad Institute Genome Sequencing Center for Infectious Disease"/>
            <person name="Wu L."/>
            <person name="Ma J."/>
        </authorList>
    </citation>
    <scope>NUCLEOTIDE SEQUENCE [LARGE SCALE GENOMIC DNA]</scope>
    <source>
        <strain evidence="4 5">JCM 15481</strain>
    </source>
</reference>
<dbReference type="SUPFAM" id="SSF52540">
    <property type="entry name" value="P-loop containing nucleoside triphosphate hydrolases"/>
    <property type="match status" value="1"/>
</dbReference>
<dbReference type="SUPFAM" id="SSF48452">
    <property type="entry name" value="TPR-like"/>
    <property type="match status" value="4"/>
</dbReference>
<dbReference type="InterPro" id="IPR056681">
    <property type="entry name" value="DUF7779"/>
</dbReference>
<evidence type="ECO:0000313" key="5">
    <source>
        <dbReference type="Proteomes" id="UP001500443"/>
    </source>
</evidence>
<comment type="caution">
    <text evidence="4">The sequence shown here is derived from an EMBL/GenBank/DDBJ whole genome shotgun (WGS) entry which is preliminary data.</text>
</comment>
<dbReference type="Pfam" id="PF13424">
    <property type="entry name" value="TPR_12"/>
    <property type="match status" value="3"/>
</dbReference>
<dbReference type="PANTHER" id="PTHR46082:SF6">
    <property type="entry name" value="AAA+ ATPASE DOMAIN-CONTAINING PROTEIN-RELATED"/>
    <property type="match status" value="1"/>
</dbReference>
<dbReference type="InterPro" id="IPR053137">
    <property type="entry name" value="NLR-like"/>
</dbReference>
<protein>
    <recommendedName>
        <fullName evidence="6">Tetratricopeptide repeat protein</fullName>
    </recommendedName>
</protein>
<dbReference type="Gene3D" id="3.40.50.300">
    <property type="entry name" value="P-loop containing nucleotide triphosphate hydrolases"/>
    <property type="match status" value="1"/>
</dbReference>
<evidence type="ECO:0000259" key="3">
    <source>
        <dbReference type="Pfam" id="PF25000"/>
    </source>
</evidence>
<feature type="region of interest" description="Disordered" evidence="1">
    <location>
        <begin position="1"/>
        <end position="50"/>
    </location>
</feature>
<dbReference type="Proteomes" id="UP001500443">
    <property type="component" value="Unassembled WGS sequence"/>
</dbReference>
<dbReference type="RefSeq" id="WP_344295348.1">
    <property type="nucleotide sequence ID" value="NZ_BAAAPF010000459.1"/>
</dbReference>
<dbReference type="Gene3D" id="1.25.40.10">
    <property type="entry name" value="Tetratricopeptide repeat domain"/>
    <property type="match status" value="3"/>
</dbReference>
<organism evidence="4 5">
    <name type="scientific">Streptomyces synnematoformans</name>
    <dbReference type="NCBI Taxonomy" id="415721"/>
    <lineage>
        <taxon>Bacteria</taxon>
        <taxon>Bacillati</taxon>
        <taxon>Actinomycetota</taxon>
        <taxon>Actinomycetes</taxon>
        <taxon>Kitasatosporales</taxon>
        <taxon>Streptomycetaceae</taxon>
        <taxon>Streptomyces</taxon>
    </lineage>
</organism>
<feature type="domain" description="NB-ARC" evidence="2">
    <location>
        <begin position="53"/>
        <end position="210"/>
    </location>
</feature>